<gene>
    <name evidence="1" type="ORF">CRENPOLYSF2_2400001</name>
</gene>
<keyword evidence="2" id="KW-1185">Reference proteome</keyword>
<dbReference type="AlphaFoldDB" id="A0A1R4H6J7"/>
<protein>
    <submittedName>
        <fullName evidence="1">Uncharacterized protein</fullName>
    </submittedName>
</protein>
<reference evidence="2" key="1">
    <citation type="submission" date="2017-02" db="EMBL/GenBank/DDBJ databases">
        <authorList>
            <person name="Daims H."/>
        </authorList>
    </citation>
    <scope>NUCLEOTIDE SEQUENCE [LARGE SCALE GENOMIC DNA]</scope>
</reference>
<sequence>MSSDWYDHYSFSDNGLFQSQFRTEINTLFQRNGVVFFIDTDGQIKRSIPKSIAKIITDISFNTGDERLNELLRIAYPNLFYHAQKVELKA</sequence>
<name>A0A1R4H6J7_9GAMM</name>
<dbReference type="EMBL" id="FUKJ01000158">
    <property type="protein sequence ID" value="SJM91787.1"/>
    <property type="molecule type" value="Genomic_DNA"/>
</dbReference>
<proteinExistence type="predicted"/>
<dbReference type="Proteomes" id="UP000195442">
    <property type="component" value="Unassembled WGS sequence"/>
</dbReference>
<accession>A0A1R4H6J7</accession>
<organism evidence="1 2">
    <name type="scientific">Crenothrix polyspora</name>
    <dbReference type="NCBI Taxonomy" id="360316"/>
    <lineage>
        <taxon>Bacteria</taxon>
        <taxon>Pseudomonadati</taxon>
        <taxon>Pseudomonadota</taxon>
        <taxon>Gammaproteobacteria</taxon>
        <taxon>Methylococcales</taxon>
        <taxon>Crenotrichaceae</taxon>
        <taxon>Crenothrix</taxon>
    </lineage>
</organism>
<evidence type="ECO:0000313" key="2">
    <source>
        <dbReference type="Proteomes" id="UP000195442"/>
    </source>
</evidence>
<evidence type="ECO:0000313" key="1">
    <source>
        <dbReference type="EMBL" id="SJM91787.1"/>
    </source>
</evidence>